<feature type="compositionally biased region" description="Basic and acidic residues" evidence="1">
    <location>
        <begin position="99"/>
        <end position="120"/>
    </location>
</feature>
<dbReference type="EMBL" id="CM029045">
    <property type="protein sequence ID" value="KAG2600975.1"/>
    <property type="molecule type" value="Genomic_DNA"/>
</dbReference>
<comment type="caution">
    <text evidence="2">The sequence shown here is derived from an EMBL/GenBank/DDBJ whole genome shotgun (WGS) entry which is preliminary data.</text>
</comment>
<sequence>MRRREGGGRMLHGLAEGAEQGERGAAGELEARTSPAGDARARAMAKPVGEGRRRAARIEARSQRAARRRDEVALAREEERGGREKEGTPWPPRSGGAARRPERERGGEGERPSHVDEGRHIGIKRSRRRTSGAIRWRIGRPQIKG</sequence>
<name>A0A8T0SV88_PANVG</name>
<dbReference type="Proteomes" id="UP000823388">
    <property type="component" value="Chromosome 5K"/>
</dbReference>
<keyword evidence="3" id="KW-1185">Reference proteome</keyword>
<evidence type="ECO:0000313" key="3">
    <source>
        <dbReference type="Proteomes" id="UP000823388"/>
    </source>
</evidence>
<feature type="region of interest" description="Disordered" evidence="1">
    <location>
        <begin position="1"/>
        <end position="145"/>
    </location>
</feature>
<proteinExistence type="predicted"/>
<evidence type="ECO:0000313" key="2">
    <source>
        <dbReference type="EMBL" id="KAG2600975.1"/>
    </source>
</evidence>
<feature type="compositionally biased region" description="Basic residues" evidence="1">
    <location>
        <begin position="121"/>
        <end position="130"/>
    </location>
</feature>
<gene>
    <name evidence="2" type="ORF">PVAP13_5KG511707</name>
</gene>
<evidence type="ECO:0000256" key="1">
    <source>
        <dbReference type="SAM" id="MobiDB-lite"/>
    </source>
</evidence>
<accession>A0A8T0SV88</accession>
<reference evidence="2" key="1">
    <citation type="submission" date="2020-05" db="EMBL/GenBank/DDBJ databases">
        <title>WGS assembly of Panicum virgatum.</title>
        <authorList>
            <person name="Lovell J.T."/>
            <person name="Jenkins J."/>
            <person name="Shu S."/>
            <person name="Juenger T.E."/>
            <person name="Schmutz J."/>
        </authorList>
    </citation>
    <scope>NUCLEOTIDE SEQUENCE</scope>
    <source>
        <strain evidence="2">AP13</strain>
    </source>
</reference>
<feature type="compositionally biased region" description="Basic and acidic residues" evidence="1">
    <location>
        <begin position="49"/>
        <end position="87"/>
    </location>
</feature>
<organism evidence="2 3">
    <name type="scientific">Panicum virgatum</name>
    <name type="common">Blackwell switchgrass</name>
    <dbReference type="NCBI Taxonomy" id="38727"/>
    <lineage>
        <taxon>Eukaryota</taxon>
        <taxon>Viridiplantae</taxon>
        <taxon>Streptophyta</taxon>
        <taxon>Embryophyta</taxon>
        <taxon>Tracheophyta</taxon>
        <taxon>Spermatophyta</taxon>
        <taxon>Magnoliopsida</taxon>
        <taxon>Liliopsida</taxon>
        <taxon>Poales</taxon>
        <taxon>Poaceae</taxon>
        <taxon>PACMAD clade</taxon>
        <taxon>Panicoideae</taxon>
        <taxon>Panicodae</taxon>
        <taxon>Paniceae</taxon>
        <taxon>Panicinae</taxon>
        <taxon>Panicum</taxon>
        <taxon>Panicum sect. Hiantes</taxon>
    </lineage>
</organism>
<protein>
    <submittedName>
        <fullName evidence="2">Uncharacterized protein</fullName>
    </submittedName>
</protein>
<dbReference type="AlphaFoldDB" id="A0A8T0SV88"/>